<dbReference type="EMBL" id="CAJVQC010177902">
    <property type="protein sequence ID" value="CAG8851753.1"/>
    <property type="molecule type" value="Genomic_DNA"/>
</dbReference>
<gene>
    <name evidence="1" type="ORF">RPERSI_LOCUS36724</name>
</gene>
<accession>A0ACA9SYJ5</accession>
<evidence type="ECO:0000313" key="2">
    <source>
        <dbReference type="Proteomes" id="UP000789920"/>
    </source>
</evidence>
<feature type="non-terminal residue" evidence="1">
    <location>
        <position position="85"/>
    </location>
</feature>
<sequence>LMNNNNISLLNPEEYLKDIENRIKELRNIDLGPKRYKQLEQQEESIFQQSKVIIDQNKPARAELVQAYIINCIKREEPKEYINNI</sequence>
<organism evidence="1 2">
    <name type="scientific">Racocetra persica</name>
    <dbReference type="NCBI Taxonomy" id="160502"/>
    <lineage>
        <taxon>Eukaryota</taxon>
        <taxon>Fungi</taxon>
        <taxon>Fungi incertae sedis</taxon>
        <taxon>Mucoromycota</taxon>
        <taxon>Glomeromycotina</taxon>
        <taxon>Glomeromycetes</taxon>
        <taxon>Diversisporales</taxon>
        <taxon>Gigasporaceae</taxon>
        <taxon>Racocetra</taxon>
    </lineage>
</organism>
<feature type="non-terminal residue" evidence="1">
    <location>
        <position position="1"/>
    </location>
</feature>
<comment type="caution">
    <text evidence="1">The sequence shown here is derived from an EMBL/GenBank/DDBJ whole genome shotgun (WGS) entry which is preliminary data.</text>
</comment>
<name>A0ACA9SYJ5_9GLOM</name>
<keyword evidence="2" id="KW-1185">Reference proteome</keyword>
<proteinExistence type="predicted"/>
<evidence type="ECO:0000313" key="1">
    <source>
        <dbReference type="EMBL" id="CAG8851753.1"/>
    </source>
</evidence>
<reference evidence="1" key="1">
    <citation type="submission" date="2021-06" db="EMBL/GenBank/DDBJ databases">
        <authorList>
            <person name="Kallberg Y."/>
            <person name="Tangrot J."/>
            <person name="Rosling A."/>
        </authorList>
    </citation>
    <scope>NUCLEOTIDE SEQUENCE</scope>
    <source>
        <strain evidence="1">MA461A</strain>
    </source>
</reference>
<protein>
    <submittedName>
        <fullName evidence="1">30300_t:CDS:1</fullName>
    </submittedName>
</protein>
<dbReference type="Proteomes" id="UP000789920">
    <property type="component" value="Unassembled WGS sequence"/>
</dbReference>